<evidence type="ECO:0000256" key="2">
    <source>
        <dbReference type="SAM" id="SignalP"/>
    </source>
</evidence>
<evidence type="ECO:0000256" key="1">
    <source>
        <dbReference type="SAM" id="Phobius"/>
    </source>
</evidence>
<keyword evidence="1" id="KW-0472">Membrane</keyword>
<proteinExistence type="predicted"/>
<dbReference type="AlphaFoldDB" id="A0A1B9IM06"/>
<feature type="transmembrane region" description="Helical" evidence="1">
    <location>
        <begin position="133"/>
        <end position="153"/>
    </location>
</feature>
<keyword evidence="2" id="KW-0732">Signal</keyword>
<evidence type="ECO:0000313" key="4">
    <source>
        <dbReference type="Proteomes" id="UP000092583"/>
    </source>
</evidence>
<protein>
    <submittedName>
        <fullName evidence="3">Uncharacterized protein</fullName>
    </submittedName>
</protein>
<accession>A0A1B9IM06</accession>
<dbReference type="Proteomes" id="UP000092583">
    <property type="component" value="Unassembled WGS sequence"/>
</dbReference>
<evidence type="ECO:0000313" key="3">
    <source>
        <dbReference type="EMBL" id="OCF56517.1"/>
    </source>
</evidence>
<reference evidence="3 4" key="1">
    <citation type="submission" date="2013-07" db="EMBL/GenBank/DDBJ databases">
        <title>The Genome Sequence of Kwoniella mangroviensis CBS10435.</title>
        <authorList>
            <consortium name="The Broad Institute Genome Sequencing Platform"/>
            <person name="Cuomo C."/>
            <person name="Litvintseva A."/>
            <person name="Chen Y."/>
            <person name="Heitman J."/>
            <person name="Sun S."/>
            <person name="Springer D."/>
            <person name="Dromer F."/>
            <person name="Young S.K."/>
            <person name="Zeng Q."/>
            <person name="Gargeya S."/>
            <person name="Fitzgerald M."/>
            <person name="Abouelleil A."/>
            <person name="Alvarado L."/>
            <person name="Berlin A.M."/>
            <person name="Chapman S.B."/>
            <person name="Dewar J."/>
            <person name="Goldberg J."/>
            <person name="Griggs A."/>
            <person name="Gujja S."/>
            <person name="Hansen M."/>
            <person name="Howarth C."/>
            <person name="Imamovic A."/>
            <person name="Larimer J."/>
            <person name="McCowan C."/>
            <person name="Murphy C."/>
            <person name="Pearson M."/>
            <person name="Priest M."/>
            <person name="Roberts A."/>
            <person name="Saif S."/>
            <person name="Shea T."/>
            <person name="Sykes S."/>
            <person name="Wortman J."/>
            <person name="Nusbaum C."/>
            <person name="Birren B."/>
        </authorList>
    </citation>
    <scope>NUCLEOTIDE SEQUENCE [LARGE SCALE GENOMIC DNA]</scope>
    <source>
        <strain evidence="3 4">CBS 10435</strain>
    </source>
</reference>
<keyword evidence="4" id="KW-1185">Reference proteome</keyword>
<name>A0A1B9IM06_9TREE</name>
<feature type="signal peptide" evidence="2">
    <location>
        <begin position="1"/>
        <end position="24"/>
    </location>
</feature>
<feature type="transmembrane region" description="Helical" evidence="1">
    <location>
        <begin position="101"/>
        <end position="121"/>
    </location>
</feature>
<organism evidence="3 4">
    <name type="scientific">Kwoniella mangroviensis CBS 10435</name>
    <dbReference type="NCBI Taxonomy" id="1331196"/>
    <lineage>
        <taxon>Eukaryota</taxon>
        <taxon>Fungi</taxon>
        <taxon>Dikarya</taxon>
        <taxon>Basidiomycota</taxon>
        <taxon>Agaricomycotina</taxon>
        <taxon>Tremellomycetes</taxon>
        <taxon>Tremellales</taxon>
        <taxon>Cryptococcaceae</taxon>
        <taxon>Kwoniella</taxon>
    </lineage>
</organism>
<feature type="chain" id="PRO_5008628722" evidence="2">
    <location>
        <begin position="25"/>
        <end position="212"/>
    </location>
</feature>
<dbReference type="EMBL" id="KI669464">
    <property type="protein sequence ID" value="OCF56517.1"/>
    <property type="molecule type" value="Genomic_DNA"/>
</dbReference>
<feature type="transmembrane region" description="Helical" evidence="1">
    <location>
        <begin position="173"/>
        <end position="195"/>
    </location>
</feature>
<dbReference type="OrthoDB" id="2565893at2759"/>
<reference evidence="4" key="2">
    <citation type="submission" date="2013-12" db="EMBL/GenBank/DDBJ databases">
        <title>Evolution of pathogenesis and genome organization in the Tremellales.</title>
        <authorList>
            <person name="Cuomo C."/>
            <person name="Litvintseva A."/>
            <person name="Heitman J."/>
            <person name="Chen Y."/>
            <person name="Sun S."/>
            <person name="Springer D."/>
            <person name="Dromer F."/>
            <person name="Young S."/>
            <person name="Zeng Q."/>
            <person name="Chapman S."/>
            <person name="Gujja S."/>
            <person name="Saif S."/>
            <person name="Birren B."/>
        </authorList>
    </citation>
    <scope>NUCLEOTIDE SEQUENCE [LARGE SCALE GENOMIC DNA]</scope>
    <source>
        <strain evidence="4">CBS 10435</strain>
    </source>
</reference>
<keyword evidence="1" id="KW-0812">Transmembrane</keyword>
<sequence length="212" mass="23156">MLLHSDSAIPVLFMFLLSFSPTKISKLDLIRCTSKVNVTTILPVQEEAKIKMAFGPSGGCMWFDKEDPICQSTFHLRPSPTYLHLPEDETLTEKLGNTNGLALVHIVTGLVSLGYIFWILGPFIPGCFEISNALMLLATIWGMITLIVIAGYKLSIDKHLKGDSAVPEFKTEYGGGLGIFIVGLFFILCGLLGTVGTARKTKRKDPPPVAKV</sequence>
<keyword evidence="1" id="KW-1133">Transmembrane helix</keyword>
<gene>
    <name evidence="3" type="ORF">L486_05367</name>
</gene>